<dbReference type="UniPathway" id="UPA00070">
    <property type="reaction ID" value="UER00117"/>
</dbReference>
<keyword evidence="7 10" id="KW-0862">Zinc</keyword>
<evidence type="ECO:0000313" key="13">
    <source>
        <dbReference type="EMBL" id="ACV27143.1"/>
    </source>
</evidence>
<dbReference type="OrthoDB" id="9808095at2"/>
<dbReference type="eggNOG" id="COG0418">
    <property type="taxonomic scope" value="Bacteria"/>
</dbReference>
<feature type="domain" description="Amidohydrolase-related" evidence="12">
    <location>
        <begin position="11"/>
        <end position="314"/>
    </location>
</feature>
<feature type="modified residue" description="N6-carboxylysine" evidence="10">
    <location>
        <position position="99"/>
    </location>
</feature>
<reference evidence="13 14" key="1">
    <citation type="journal article" date="2009" name="Stand. Genomic Sci.">
        <title>Complete genome sequence of Kangiella koreensis type strain (SW-125).</title>
        <authorList>
            <person name="Han C."/>
            <person name="Sikorski J."/>
            <person name="Lapidus A."/>
            <person name="Nolan M."/>
            <person name="Glavina Del Rio T."/>
            <person name="Tice H."/>
            <person name="Cheng J.F."/>
            <person name="Lucas S."/>
            <person name="Chen F."/>
            <person name="Copeland A."/>
            <person name="Ivanova N."/>
            <person name="Mavromatis K."/>
            <person name="Ovchinnikova G."/>
            <person name="Pati A."/>
            <person name="Bruce D."/>
            <person name="Goodwin L."/>
            <person name="Pitluck S."/>
            <person name="Chen A."/>
            <person name="Palaniappan K."/>
            <person name="Land M."/>
            <person name="Hauser L."/>
            <person name="Chang Y.J."/>
            <person name="Jeffries C.D."/>
            <person name="Chain P."/>
            <person name="Saunders E."/>
            <person name="Brettin T."/>
            <person name="Goker M."/>
            <person name="Tindall B.J."/>
            <person name="Bristow J."/>
            <person name="Eisen J.A."/>
            <person name="Markowitz V."/>
            <person name="Hugenholtz P."/>
            <person name="Kyrpides N.C."/>
            <person name="Klenk H.P."/>
            <person name="Detter J.C."/>
        </authorList>
    </citation>
    <scope>NUCLEOTIDE SEQUENCE [LARGE SCALE GENOMIC DNA]</scope>
    <source>
        <strain evidence="14">DSM 16069 / KCTC 12182 / SW-125</strain>
    </source>
</reference>
<comment type="catalytic activity">
    <reaction evidence="9 10 11">
        <text>(S)-dihydroorotate + H2O = N-carbamoyl-L-aspartate + H(+)</text>
        <dbReference type="Rhea" id="RHEA:24296"/>
        <dbReference type="ChEBI" id="CHEBI:15377"/>
        <dbReference type="ChEBI" id="CHEBI:15378"/>
        <dbReference type="ChEBI" id="CHEBI:30864"/>
        <dbReference type="ChEBI" id="CHEBI:32814"/>
        <dbReference type="EC" id="3.5.2.3"/>
    </reaction>
</comment>
<evidence type="ECO:0000256" key="6">
    <source>
        <dbReference type="ARBA" id="ARBA00022801"/>
    </source>
</evidence>
<dbReference type="InterPro" id="IPR006680">
    <property type="entry name" value="Amidohydro-rel"/>
</dbReference>
<dbReference type="FunFam" id="3.20.20.140:FF:000006">
    <property type="entry name" value="Dihydroorotase"/>
    <property type="match status" value="1"/>
</dbReference>
<feature type="binding site" description="via carbamate group" evidence="10">
    <location>
        <position position="99"/>
    </location>
    <ligand>
        <name>Zn(2+)</name>
        <dbReference type="ChEBI" id="CHEBI:29105"/>
        <label>2</label>
    </ligand>
</feature>
<comment type="function">
    <text evidence="1 10">Catalyzes the reversible cyclization of carbamoyl aspartate to dihydroorotate.</text>
</comment>
<feature type="binding site" evidence="10">
    <location>
        <position position="174"/>
    </location>
    <ligand>
        <name>Zn(2+)</name>
        <dbReference type="ChEBI" id="CHEBI:29105"/>
        <label>2</label>
    </ligand>
</feature>
<dbReference type="HOGENOM" id="CLU_041558_1_0_6"/>
<feature type="binding site" evidence="10">
    <location>
        <position position="247"/>
    </location>
    <ligand>
        <name>Zn(2+)</name>
        <dbReference type="ChEBI" id="CHEBI:29105"/>
        <label>1</label>
    </ligand>
</feature>
<dbReference type="Gene3D" id="3.20.20.140">
    <property type="entry name" value="Metal-dependent hydrolases"/>
    <property type="match status" value="1"/>
</dbReference>
<feature type="binding site" evidence="10">
    <location>
        <begin position="15"/>
        <end position="17"/>
    </location>
    <ligand>
        <name>substrate</name>
    </ligand>
</feature>
<dbReference type="GO" id="GO:0008270">
    <property type="term" value="F:zinc ion binding"/>
    <property type="evidence" value="ECO:0007669"/>
    <property type="project" value="UniProtKB-UniRule"/>
</dbReference>
<dbReference type="PROSITE" id="PS00482">
    <property type="entry name" value="DIHYDROOROTASE_1"/>
    <property type="match status" value="1"/>
</dbReference>
<gene>
    <name evidence="10" type="primary">pyrC</name>
    <name evidence="13" type="ordered locus">Kkor_1731</name>
</gene>
<comment type="pathway">
    <text evidence="2 10 11">Pyrimidine metabolism; UMP biosynthesis via de novo pathway; (S)-dihydroorotate from bicarbonate: step 3/3.</text>
</comment>
<dbReference type="Proteomes" id="UP000001231">
    <property type="component" value="Chromosome"/>
</dbReference>
<name>C7RD01_KANKD</name>
<keyword evidence="8 10" id="KW-0665">Pyrimidine biosynthesis</keyword>
<dbReference type="AlphaFoldDB" id="C7RD01"/>
<evidence type="ECO:0000256" key="1">
    <source>
        <dbReference type="ARBA" id="ARBA00002368"/>
    </source>
</evidence>
<dbReference type="FunCoup" id="C7RD01">
    <property type="interactions" value="438"/>
</dbReference>
<feature type="binding site" evidence="10">
    <location>
        <position position="15"/>
    </location>
    <ligand>
        <name>Zn(2+)</name>
        <dbReference type="ChEBI" id="CHEBI:29105"/>
        <label>1</label>
    </ligand>
</feature>
<evidence type="ECO:0000256" key="8">
    <source>
        <dbReference type="ARBA" id="ARBA00022975"/>
    </source>
</evidence>
<evidence type="ECO:0000256" key="4">
    <source>
        <dbReference type="ARBA" id="ARBA00012860"/>
    </source>
</evidence>
<evidence type="ECO:0000256" key="5">
    <source>
        <dbReference type="ARBA" id="ARBA00022723"/>
    </source>
</evidence>
<feature type="binding site" evidence="10">
    <location>
        <position position="136"/>
    </location>
    <ligand>
        <name>substrate</name>
    </ligand>
</feature>
<keyword evidence="5 10" id="KW-0479">Metal-binding</keyword>
<dbReference type="GO" id="GO:0006207">
    <property type="term" value="P:'de novo' pyrimidine nucleobase biosynthetic process"/>
    <property type="evidence" value="ECO:0007669"/>
    <property type="project" value="TreeGrafter"/>
</dbReference>
<evidence type="ECO:0000256" key="10">
    <source>
        <dbReference type="HAMAP-Rule" id="MF_00219"/>
    </source>
</evidence>
<dbReference type="KEGG" id="kko:Kkor_1731"/>
<dbReference type="PANTHER" id="PTHR43137">
    <property type="entry name" value="DIHYDROOROTASE"/>
    <property type="match status" value="1"/>
</dbReference>
<organism evidence="13 14">
    <name type="scientific">Kangiella koreensis (strain DSM 16069 / JCM 12317 / KCTC 12182 / SW-125)</name>
    <dbReference type="NCBI Taxonomy" id="523791"/>
    <lineage>
        <taxon>Bacteria</taxon>
        <taxon>Pseudomonadati</taxon>
        <taxon>Pseudomonadota</taxon>
        <taxon>Gammaproteobacteria</taxon>
        <taxon>Kangiellales</taxon>
        <taxon>Kangiellaceae</taxon>
        <taxon>Kangiella</taxon>
    </lineage>
</organism>
<evidence type="ECO:0000256" key="3">
    <source>
        <dbReference type="ARBA" id="ARBA00005631"/>
    </source>
</evidence>
<dbReference type="InterPro" id="IPR032466">
    <property type="entry name" value="Metal_Hydrolase"/>
</dbReference>
<feature type="active site" evidence="10">
    <location>
        <position position="247"/>
    </location>
</feature>
<dbReference type="PANTHER" id="PTHR43137:SF1">
    <property type="entry name" value="DIHYDROOROTASE"/>
    <property type="match status" value="1"/>
</dbReference>
<dbReference type="InterPro" id="IPR002195">
    <property type="entry name" value="Dihydroorotase_CS"/>
</dbReference>
<comment type="cofactor">
    <cofactor evidence="10 11">
        <name>Zn(2+)</name>
        <dbReference type="ChEBI" id="CHEBI:29105"/>
    </cofactor>
    <text evidence="10 11">Binds 2 Zn(2+) ions per subunit.</text>
</comment>
<dbReference type="GO" id="GO:0044205">
    <property type="term" value="P:'de novo' UMP biosynthetic process"/>
    <property type="evidence" value="ECO:0007669"/>
    <property type="project" value="UniProtKB-UniRule"/>
</dbReference>
<dbReference type="GO" id="GO:0005829">
    <property type="term" value="C:cytosol"/>
    <property type="evidence" value="ECO:0007669"/>
    <property type="project" value="TreeGrafter"/>
</dbReference>
<feature type="binding site" evidence="10">
    <location>
        <position position="251"/>
    </location>
    <ligand>
        <name>substrate</name>
    </ligand>
</feature>
<evidence type="ECO:0000256" key="2">
    <source>
        <dbReference type="ARBA" id="ARBA00004880"/>
    </source>
</evidence>
<dbReference type="PROSITE" id="PS00483">
    <property type="entry name" value="DIHYDROOROTASE_2"/>
    <property type="match status" value="1"/>
</dbReference>
<dbReference type="RefSeq" id="WP_015780749.1">
    <property type="nucleotide sequence ID" value="NC_013166.1"/>
</dbReference>
<feature type="binding site" evidence="10">
    <location>
        <position position="41"/>
    </location>
    <ligand>
        <name>substrate</name>
    </ligand>
</feature>
<evidence type="ECO:0000256" key="11">
    <source>
        <dbReference type="RuleBase" id="RU003440"/>
    </source>
</evidence>
<comment type="subunit">
    <text evidence="10">Homodimer.</text>
</comment>
<evidence type="ECO:0000256" key="7">
    <source>
        <dbReference type="ARBA" id="ARBA00022833"/>
    </source>
</evidence>
<dbReference type="GO" id="GO:0004151">
    <property type="term" value="F:dihydroorotase activity"/>
    <property type="evidence" value="ECO:0007669"/>
    <property type="project" value="UniProtKB-UniRule"/>
</dbReference>
<dbReference type="STRING" id="523791.Kkor_1731"/>
<keyword evidence="6 10" id="KW-0378">Hydrolase</keyword>
<feature type="binding site" evidence="10">
    <location>
        <position position="263"/>
    </location>
    <ligand>
        <name>substrate</name>
    </ligand>
</feature>
<evidence type="ECO:0000256" key="9">
    <source>
        <dbReference type="ARBA" id="ARBA00048492"/>
    </source>
</evidence>
<accession>C7RD01</accession>
<proteinExistence type="inferred from homology"/>
<dbReference type="EC" id="3.5.2.3" evidence="4 10"/>
<comment type="similarity">
    <text evidence="3 10 11">Belongs to the metallo-dependent hydrolases superfamily. DHOase family. Class II DHOase subfamily.</text>
</comment>
<dbReference type="SUPFAM" id="SSF51556">
    <property type="entry name" value="Metallo-dependent hydrolases"/>
    <property type="match status" value="1"/>
</dbReference>
<dbReference type="HAMAP" id="MF_00219">
    <property type="entry name" value="PyrC_classII"/>
    <property type="match status" value="1"/>
</dbReference>
<protein>
    <recommendedName>
        <fullName evidence="4 10">Dihydroorotase</fullName>
        <shortName evidence="10">DHOase</shortName>
        <ecNumber evidence="4 10">3.5.2.3</ecNumber>
    </recommendedName>
</protein>
<evidence type="ECO:0000313" key="14">
    <source>
        <dbReference type="Proteomes" id="UP000001231"/>
    </source>
</evidence>
<dbReference type="PIRSF" id="PIRSF001237">
    <property type="entry name" value="DHOdimr"/>
    <property type="match status" value="1"/>
</dbReference>
<feature type="binding site" evidence="10">
    <location>
        <position position="136"/>
    </location>
    <ligand>
        <name>Zn(2+)</name>
        <dbReference type="ChEBI" id="CHEBI:29105"/>
        <label>2</label>
    </ligand>
</feature>
<dbReference type="InParanoid" id="C7RD01"/>
<feature type="binding site" evidence="10">
    <location>
        <position position="219"/>
    </location>
    <ligand>
        <name>substrate</name>
    </ligand>
</feature>
<dbReference type="CDD" id="cd01294">
    <property type="entry name" value="DHOase"/>
    <property type="match status" value="1"/>
</dbReference>
<evidence type="ECO:0000259" key="12">
    <source>
        <dbReference type="Pfam" id="PF01979"/>
    </source>
</evidence>
<dbReference type="NCBIfam" id="TIGR00856">
    <property type="entry name" value="pyrC_dimer"/>
    <property type="match status" value="1"/>
</dbReference>
<keyword evidence="14" id="KW-1185">Reference proteome</keyword>
<sequence length="346" mass="38608">MHSITITRPDDWHIHLRSGAALQHTVKDVARQFARAIVMPNLVPPVTNVEQAKSYRDCILRYKADNAEFEPLMTLYLTDNTSVEDIEEAAQSDFVKACKLYPAGATTNSDSGLTDIEKAYPVFEKMAELGMPLLVHGEVTSPEIDVFDREKVFIETKLRPIIEQFPNLKVVLEHITTKDAVEFVASQGPNVAATITVHHLMLNRNDMLVGGIRPHLYCLPILKRQEHQAALIAAATSGSPKFFLGTDSAPHTKEKKETACGCAGVYTAYSAIELYAEVFETHNALDKLEAFASFYGPDFYGLPRNTDTITLVKESWKVPKKLCLGNDTLVPFRAGETIEWKIRDND</sequence>
<feature type="binding site" evidence="10">
    <location>
        <position position="13"/>
    </location>
    <ligand>
        <name>Zn(2+)</name>
        <dbReference type="ChEBI" id="CHEBI:29105"/>
        <label>1</label>
    </ligand>
</feature>
<dbReference type="Pfam" id="PF01979">
    <property type="entry name" value="Amidohydro_1"/>
    <property type="match status" value="1"/>
</dbReference>
<dbReference type="EMBL" id="CP001707">
    <property type="protein sequence ID" value="ACV27143.1"/>
    <property type="molecule type" value="Genomic_DNA"/>
</dbReference>
<dbReference type="InterPro" id="IPR004721">
    <property type="entry name" value="DHOdimr"/>
</dbReference>
<feature type="binding site" description="via carbamate group" evidence="10">
    <location>
        <position position="99"/>
    </location>
    <ligand>
        <name>Zn(2+)</name>
        <dbReference type="ChEBI" id="CHEBI:29105"/>
        <label>1</label>
    </ligand>
</feature>